<dbReference type="PATRIC" id="fig|1637975.4.peg.4600"/>
<name>A0A0Q3QU86_9BACI</name>
<accession>A0A0Q3QU86</accession>
<dbReference type="GO" id="GO:0009847">
    <property type="term" value="P:spore germination"/>
    <property type="evidence" value="ECO:0007669"/>
    <property type="project" value="InterPro"/>
</dbReference>
<evidence type="ECO:0000256" key="1">
    <source>
        <dbReference type="ARBA" id="ARBA00004635"/>
    </source>
</evidence>
<dbReference type="InterPro" id="IPR046953">
    <property type="entry name" value="Spore_GerAC-like_C"/>
</dbReference>
<comment type="subcellular location">
    <subcellularLocation>
        <location evidence="1">Membrane</location>
        <topology evidence="1">Lipid-anchor</topology>
    </subcellularLocation>
</comment>
<evidence type="ECO:0000256" key="6">
    <source>
        <dbReference type="ARBA" id="ARBA00023139"/>
    </source>
</evidence>
<keyword evidence="11" id="KW-1185">Reference proteome</keyword>
<keyword evidence="3" id="KW-0309">Germination</keyword>
<evidence type="ECO:0000259" key="8">
    <source>
        <dbReference type="Pfam" id="PF05504"/>
    </source>
</evidence>
<evidence type="ECO:0000259" key="9">
    <source>
        <dbReference type="Pfam" id="PF25198"/>
    </source>
</evidence>
<comment type="caution">
    <text evidence="10">The sequence shown here is derived from an EMBL/GenBank/DDBJ whole genome shotgun (WGS) entry which is preliminary data.</text>
</comment>
<evidence type="ECO:0000256" key="7">
    <source>
        <dbReference type="ARBA" id="ARBA00023288"/>
    </source>
</evidence>
<organism evidence="10 11">
    <name type="scientific">Cytobacillus solani</name>
    <dbReference type="NCBI Taxonomy" id="1637975"/>
    <lineage>
        <taxon>Bacteria</taxon>
        <taxon>Bacillati</taxon>
        <taxon>Bacillota</taxon>
        <taxon>Bacilli</taxon>
        <taxon>Bacillales</taxon>
        <taxon>Bacillaceae</taxon>
        <taxon>Cytobacillus</taxon>
    </lineage>
</organism>
<dbReference type="Proteomes" id="UP000050996">
    <property type="component" value="Unassembled WGS sequence"/>
</dbReference>
<dbReference type="Pfam" id="PF25198">
    <property type="entry name" value="Spore_GerAC_N"/>
    <property type="match status" value="1"/>
</dbReference>
<dbReference type="InterPro" id="IPR038501">
    <property type="entry name" value="Spore_GerAC_C_sf"/>
</dbReference>
<dbReference type="STRING" id="1637975.AN957_23000"/>
<dbReference type="NCBIfam" id="TIGR02887">
    <property type="entry name" value="spore_ger_x_C"/>
    <property type="match status" value="1"/>
</dbReference>
<dbReference type="AlphaFoldDB" id="A0A0Q3QU86"/>
<sequence length="391" mass="44131">MKRFFLSLSFFLSIFMLSGCWDRVEVNDIAIITATAIDLTEDNQIKVTAQVFIPRALSGGGGLGTGGGDLTLIRTGIGSNLADAVSKLQMVLPRTIFWGQCKVFIFGMGLAENGIREQFDFLVRHPEPRGRAFMFVSKADTEKVLQLLPPLERYSGEVLKELLDFKIGLPVTMKDLDLMLTSDAQNAVLPLIKVYPPNKGKTENESIPYISGSAIFSKDKMIGTIGEYETRGIMWIKNMLKYSTISFKAGNEEEEISVSPVQSDVKLKPRISKDKWKMTIKVQAEGDVVQNETKLNLMDPETIKRLEIDFGKNIKHRIEAAIDPLQKEFNIDIIDFATEFHHHYPKEWKKVKNRWNEIFPQIEVSVDVNANIRRPGYTSTPSGLPKDEVKK</sequence>
<dbReference type="Pfam" id="PF05504">
    <property type="entry name" value="Spore_GerAC"/>
    <property type="match status" value="1"/>
</dbReference>
<dbReference type="GO" id="GO:0016020">
    <property type="term" value="C:membrane"/>
    <property type="evidence" value="ECO:0007669"/>
    <property type="project" value="UniProtKB-SubCell"/>
</dbReference>
<dbReference type="InterPro" id="IPR057336">
    <property type="entry name" value="GerAC_N"/>
</dbReference>
<dbReference type="Gene3D" id="3.30.300.210">
    <property type="entry name" value="Nutrient germinant receptor protein C, domain 3"/>
    <property type="match status" value="1"/>
</dbReference>
<keyword evidence="4" id="KW-0732">Signal</keyword>
<evidence type="ECO:0000256" key="2">
    <source>
        <dbReference type="ARBA" id="ARBA00007886"/>
    </source>
</evidence>
<dbReference type="RefSeq" id="WP_056686218.1">
    <property type="nucleotide sequence ID" value="NZ_CP041305.1"/>
</dbReference>
<feature type="domain" description="Spore germination protein N-terminal" evidence="9">
    <location>
        <begin position="22"/>
        <end position="194"/>
    </location>
</feature>
<dbReference type="PANTHER" id="PTHR35789">
    <property type="entry name" value="SPORE GERMINATION PROTEIN B3"/>
    <property type="match status" value="1"/>
</dbReference>
<proteinExistence type="inferred from homology"/>
<evidence type="ECO:0000313" key="11">
    <source>
        <dbReference type="Proteomes" id="UP000050996"/>
    </source>
</evidence>
<evidence type="ECO:0000256" key="3">
    <source>
        <dbReference type="ARBA" id="ARBA00022544"/>
    </source>
</evidence>
<evidence type="ECO:0000313" key="10">
    <source>
        <dbReference type="EMBL" id="KQL21152.1"/>
    </source>
</evidence>
<protein>
    <submittedName>
        <fullName evidence="10">Uncharacterized protein</fullName>
    </submittedName>
</protein>
<keyword evidence="6" id="KW-0564">Palmitate</keyword>
<evidence type="ECO:0000256" key="5">
    <source>
        <dbReference type="ARBA" id="ARBA00023136"/>
    </source>
</evidence>
<evidence type="ECO:0000256" key="4">
    <source>
        <dbReference type="ARBA" id="ARBA00022729"/>
    </source>
</evidence>
<comment type="similarity">
    <text evidence="2">Belongs to the GerABKC lipoprotein family.</text>
</comment>
<dbReference type="EMBL" id="LJIX01000006">
    <property type="protein sequence ID" value="KQL21152.1"/>
    <property type="molecule type" value="Genomic_DNA"/>
</dbReference>
<gene>
    <name evidence="10" type="ORF">AN957_23000</name>
</gene>
<keyword evidence="5" id="KW-0472">Membrane</keyword>
<dbReference type="PROSITE" id="PS51257">
    <property type="entry name" value="PROKAR_LIPOPROTEIN"/>
    <property type="match status" value="1"/>
</dbReference>
<feature type="domain" description="Spore germination GerAC-like C-terminal" evidence="8">
    <location>
        <begin position="211"/>
        <end position="376"/>
    </location>
</feature>
<reference evidence="10 11" key="1">
    <citation type="submission" date="2015-09" db="EMBL/GenBank/DDBJ databases">
        <title>Genome sequencing project for genomic taxonomy and phylogenomics of Bacillus-like bacteria.</title>
        <authorList>
            <person name="Liu B."/>
            <person name="Wang J."/>
            <person name="Zhu Y."/>
            <person name="Liu G."/>
            <person name="Chen Q."/>
            <person name="Chen Z."/>
            <person name="Lan J."/>
            <person name="Che J."/>
            <person name="Ge C."/>
            <person name="Shi H."/>
            <person name="Pan Z."/>
            <person name="Liu X."/>
        </authorList>
    </citation>
    <scope>NUCLEOTIDE SEQUENCE [LARGE SCALE GENOMIC DNA]</scope>
    <source>
        <strain evidence="10 11">FJAT-18043</strain>
    </source>
</reference>
<dbReference type="Gene3D" id="6.20.190.10">
    <property type="entry name" value="Nutrient germinant receptor protein C, domain 1"/>
    <property type="match status" value="1"/>
</dbReference>
<keyword evidence="7" id="KW-0449">Lipoprotein</keyword>
<dbReference type="InterPro" id="IPR008844">
    <property type="entry name" value="Spore_GerAC-like"/>
</dbReference>
<dbReference type="PANTHER" id="PTHR35789:SF1">
    <property type="entry name" value="SPORE GERMINATION PROTEIN B3"/>
    <property type="match status" value="1"/>
</dbReference>